<keyword evidence="1" id="KW-1133">Transmembrane helix</keyword>
<proteinExistence type="predicted"/>
<feature type="transmembrane region" description="Helical" evidence="1">
    <location>
        <begin position="264"/>
        <end position="283"/>
    </location>
</feature>
<sequence length="368" mass="40780">MIPYFALLIIVVAIVSLGRSSGSNGVQRCSLVLVGLMLIFFAGLRDRTVGTDTGTYVSWLSMVTSYEEALDFHVELGFSFIVMISSSLSDNYAILLVLVAALVVGSYLSTIGALVKNYEFAIFIFITLGAYTFFFNAARQGLAVALCFFALPYLLERKTMPYFILIATATLFHATAVIAAPLYFLSRANIGLRDVFIVVVGTAVLAISISSIAQFATNFLDERYADYGQEGGGGGQVQVAFLAIQGALLLLFKEQINEQRHWYCRLLNIYLLGLIPALASVVANVNPSGVLRITAYFSHTSILLWPMVLMSFKQVRNRNIFLLGFLACSLIYYMLTTSNFSGLYPYRLNPRLLYEPFSSGSIHWYSFF</sequence>
<feature type="transmembrane region" description="Helical" evidence="1">
    <location>
        <begin position="122"/>
        <end position="155"/>
    </location>
</feature>
<reference evidence="2 3" key="1">
    <citation type="submission" date="2016-10" db="EMBL/GenBank/DDBJ databases">
        <authorList>
            <person name="de Groot N.N."/>
        </authorList>
    </citation>
    <scope>NUCLEOTIDE SEQUENCE [LARGE SCALE GENOMIC DNA]</scope>
    <source>
        <strain evidence="2 3">CGMCC 1.6493</strain>
    </source>
</reference>
<feature type="transmembrane region" description="Helical" evidence="1">
    <location>
        <begin position="320"/>
        <end position="344"/>
    </location>
</feature>
<evidence type="ECO:0000313" key="3">
    <source>
        <dbReference type="Proteomes" id="UP000199594"/>
    </source>
</evidence>
<feature type="transmembrane region" description="Helical" evidence="1">
    <location>
        <begin position="195"/>
        <end position="215"/>
    </location>
</feature>
<gene>
    <name evidence="2" type="ORF">SAMN04487956_14810</name>
</gene>
<keyword evidence="1" id="KW-0812">Transmembrane</keyword>
<dbReference type="Pfam" id="PF14897">
    <property type="entry name" value="EpsG"/>
    <property type="match status" value="1"/>
</dbReference>
<dbReference type="RefSeq" id="WP_175535128.1">
    <property type="nucleotide sequence ID" value="NZ_FPAQ01000048.1"/>
</dbReference>
<feature type="transmembrane region" description="Helical" evidence="1">
    <location>
        <begin position="235"/>
        <end position="252"/>
    </location>
</feature>
<name>A0A1I7CKA5_9GAMM</name>
<keyword evidence="1" id="KW-0472">Membrane</keyword>
<feature type="transmembrane region" description="Helical" evidence="1">
    <location>
        <begin position="92"/>
        <end position="115"/>
    </location>
</feature>
<dbReference type="Proteomes" id="UP000199594">
    <property type="component" value="Unassembled WGS sequence"/>
</dbReference>
<protein>
    <submittedName>
        <fullName evidence="2">EpsG family protein</fullName>
    </submittedName>
</protein>
<feature type="transmembrane region" description="Helical" evidence="1">
    <location>
        <begin position="161"/>
        <end position="183"/>
    </location>
</feature>
<organism evidence="2 3">
    <name type="scientific">Halomonas saccharevitans</name>
    <dbReference type="NCBI Taxonomy" id="416872"/>
    <lineage>
        <taxon>Bacteria</taxon>
        <taxon>Pseudomonadati</taxon>
        <taxon>Pseudomonadota</taxon>
        <taxon>Gammaproteobacteria</taxon>
        <taxon>Oceanospirillales</taxon>
        <taxon>Halomonadaceae</taxon>
        <taxon>Halomonas</taxon>
    </lineage>
</organism>
<evidence type="ECO:0000256" key="1">
    <source>
        <dbReference type="SAM" id="Phobius"/>
    </source>
</evidence>
<feature type="transmembrane region" description="Helical" evidence="1">
    <location>
        <begin position="289"/>
        <end position="308"/>
    </location>
</feature>
<dbReference type="InterPro" id="IPR049458">
    <property type="entry name" value="EpsG-like"/>
</dbReference>
<dbReference type="AlphaFoldDB" id="A0A1I7CKA5"/>
<accession>A0A1I7CKA5</accession>
<dbReference type="EMBL" id="FPAQ01000048">
    <property type="protein sequence ID" value="SFT99814.1"/>
    <property type="molecule type" value="Genomic_DNA"/>
</dbReference>
<evidence type="ECO:0000313" key="2">
    <source>
        <dbReference type="EMBL" id="SFT99814.1"/>
    </source>
</evidence>